<reference evidence="3" key="1">
    <citation type="submission" date="2016-10" db="EMBL/GenBank/DDBJ databases">
        <authorList>
            <person name="Varghese N."/>
            <person name="Submissions S."/>
        </authorList>
    </citation>
    <scope>NUCLEOTIDE SEQUENCE [LARGE SCALE GENOMIC DNA]</scope>
    <source>
        <strain evidence="3">DSM 45460</strain>
    </source>
</reference>
<dbReference type="EMBL" id="FNFM01000008">
    <property type="protein sequence ID" value="SDK49735.1"/>
    <property type="molecule type" value="Genomic_DNA"/>
</dbReference>
<dbReference type="Proteomes" id="UP000199213">
    <property type="component" value="Unassembled WGS sequence"/>
</dbReference>
<feature type="region of interest" description="Disordered" evidence="1">
    <location>
        <begin position="127"/>
        <end position="176"/>
    </location>
</feature>
<name>A0A1G9CE69_ACTMZ</name>
<gene>
    <name evidence="2" type="ORF">SAMN04487820_108260</name>
</gene>
<proteinExistence type="predicted"/>
<protein>
    <submittedName>
        <fullName evidence="2">Uncharacterized protein</fullName>
    </submittedName>
</protein>
<evidence type="ECO:0000313" key="2">
    <source>
        <dbReference type="EMBL" id="SDK49735.1"/>
    </source>
</evidence>
<feature type="compositionally biased region" description="Basic residues" evidence="1">
    <location>
        <begin position="166"/>
        <end position="176"/>
    </location>
</feature>
<feature type="region of interest" description="Disordered" evidence="1">
    <location>
        <begin position="21"/>
        <end position="44"/>
    </location>
</feature>
<accession>A0A1G9CE69</accession>
<dbReference type="AlphaFoldDB" id="A0A1G9CE69"/>
<keyword evidence="3" id="KW-1185">Reference proteome</keyword>
<evidence type="ECO:0000256" key="1">
    <source>
        <dbReference type="SAM" id="MobiDB-lite"/>
    </source>
</evidence>
<organism evidence="2 3">
    <name type="scientific">Actinopolyspora mzabensis</name>
    <dbReference type="NCBI Taxonomy" id="995066"/>
    <lineage>
        <taxon>Bacteria</taxon>
        <taxon>Bacillati</taxon>
        <taxon>Actinomycetota</taxon>
        <taxon>Actinomycetes</taxon>
        <taxon>Actinopolysporales</taxon>
        <taxon>Actinopolysporaceae</taxon>
        <taxon>Actinopolyspora</taxon>
    </lineage>
</organism>
<evidence type="ECO:0000313" key="3">
    <source>
        <dbReference type="Proteomes" id="UP000199213"/>
    </source>
</evidence>
<sequence>MTLTLLLLALRPLLTKRRVSGRGRVRGGNNDSSSGAADPGVGAAGLGTESLTRFPRHGWFASVFESKWHACPTNTAVRNHGVRALCGHLSRRGPYRARASSSPPDEDGRSVCDACLHAIGYLSPRPPRLPRIPPAWITNNDPDQGWPTTDPDEPSGSTPAPSRPLNSRHRNTPLAA</sequence>